<reference evidence="2 3" key="1">
    <citation type="journal article" date="2014" name="Genome Announc.">
        <title>Genome Sequence of a Promising Hydrogen-Producing Facultative Anaerobic Bacterium, Brevundimonas naejangsanensis Strain B1.</title>
        <authorList>
            <person name="Su H."/>
            <person name="Zhang T."/>
            <person name="Bao M."/>
            <person name="Jiang Y."/>
            <person name="Wang Y."/>
            <person name="Tan T."/>
        </authorList>
    </citation>
    <scope>NUCLEOTIDE SEQUENCE [LARGE SCALE GENOMIC DNA]</scope>
    <source>
        <strain evidence="2 3">B1</strain>
    </source>
</reference>
<dbReference type="STRING" id="588932.DA69_14025"/>
<dbReference type="InterPro" id="IPR001173">
    <property type="entry name" value="Glyco_trans_2-like"/>
</dbReference>
<protein>
    <recommendedName>
        <fullName evidence="1">Glycosyltransferase 2-like domain-containing protein</fullName>
    </recommendedName>
</protein>
<evidence type="ECO:0000313" key="3">
    <source>
        <dbReference type="Proteomes" id="UP000077603"/>
    </source>
</evidence>
<dbReference type="OrthoDB" id="5291101at2"/>
<keyword evidence="3" id="KW-1185">Reference proteome</keyword>
<dbReference type="PANTHER" id="PTHR43179:SF7">
    <property type="entry name" value="RHAMNOSYLTRANSFERASE WBBL"/>
    <property type="match status" value="1"/>
</dbReference>
<dbReference type="PANTHER" id="PTHR43179">
    <property type="entry name" value="RHAMNOSYLTRANSFERASE WBBL"/>
    <property type="match status" value="1"/>
</dbReference>
<organism evidence="2 3">
    <name type="scientific">Brevundimonas naejangsanensis</name>
    <dbReference type="NCBI Taxonomy" id="588932"/>
    <lineage>
        <taxon>Bacteria</taxon>
        <taxon>Pseudomonadati</taxon>
        <taxon>Pseudomonadota</taxon>
        <taxon>Alphaproteobacteria</taxon>
        <taxon>Caulobacterales</taxon>
        <taxon>Caulobacteraceae</taxon>
        <taxon>Brevundimonas</taxon>
    </lineage>
</organism>
<dbReference type="InterPro" id="IPR029044">
    <property type="entry name" value="Nucleotide-diphossugar_trans"/>
</dbReference>
<dbReference type="SUPFAM" id="SSF53448">
    <property type="entry name" value="Nucleotide-diphospho-sugar transferases"/>
    <property type="match status" value="2"/>
</dbReference>
<dbReference type="AlphaFoldDB" id="A0A172Y942"/>
<gene>
    <name evidence="2" type="ORF">DA69_14025</name>
</gene>
<proteinExistence type="predicted"/>
<dbReference type="eggNOG" id="COG1216">
    <property type="taxonomic scope" value="Bacteria"/>
</dbReference>
<evidence type="ECO:0000259" key="1">
    <source>
        <dbReference type="Pfam" id="PF00535"/>
    </source>
</evidence>
<dbReference type="RefSeq" id="WP_025978677.1">
    <property type="nucleotide sequence ID" value="NZ_CP015614.1"/>
</dbReference>
<evidence type="ECO:0000313" key="2">
    <source>
        <dbReference type="EMBL" id="ANF55749.1"/>
    </source>
</evidence>
<dbReference type="Gene3D" id="3.90.550.10">
    <property type="entry name" value="Spore Coat Polysaccharide Biosynthesis Protein SpsA, Chain A"/>
    <property type="match status" value="2"/>
</dbReference>
<dbReference type="KEGG" id="bne:DA69_14025"/>
<accession>A0A172Y942</accession>
<dbReference type="EMBL" id="CP015614">
    <property type="protein sequence ID" value="ANF55749.1"/>
    <property type="molecule type" value="Genomic_DNA"/>
</dbReference>
<feature type="domain" description="Glycosyltransferase 2-like" evidence="1">
    <location>
        <begin position="560"/>
        <end position="707"/>
    </location>
</feature>
<dbReference type="Proteomes" id="UP000077603">
    <property type="component" value="Chromosome"/>
</dbReference>
<sequence length="841" mass="92601">MVAGLETVEAVWNEEDVRNLYRLALRREAEAEAIVQEMTAWPSDRLVRTFFTSPEFLERLEPDFQKGERPWREEETSPSELLRAWAAGRLPLSEGGRLAIVQARSWTRVYWLLFSDPQFSQVVGPELIGGAEVVAWLEKFAKADGRIEQVDGHVIRGWAVRLDDIAQSAIVEAWSGGALCSATTTNLFRRDIQDRFGGDGRFGFELSLPAEMARRNGGEVEVEVLGVPIARVRLQPEEQVLDDIAAAARELGEVRALLERLEARLPAAESGLAQPLSDYGAYAAAWRDSGLDAASSSRRGLVVVDAVGAPPRALDDTVRSLLAQTAPLERLSVALVIDSSQAALAEDLRNRCSWQGLGGVSIHLAEPSAPAQRLMAAVEQVGARGEFCLFVRAGDDLAPGAVRRIAARMDRSAQVQAVYFDEDCFADGQQEMDAVLRRRKDPVLKPGFDRDLLLQTPYVGQRAAFNTEALRRFSLEEAAGDHFAADLMLRIDAEGGVIDHVGRVLLSRWPEDSGSISWRQAVESHFRAEGAVASDHEDELGARVPGAVRVRRRADAAKACIIIATRDAVDLLRPCVESIFAMRPANATPYELLIIDHESQEPETLAYLAQLEAAGDARIMPYQGEFNWALMNNLAAAQTDADVLIFLNNDTVVRTRDWLDELVSQAQRPNVGLVGCRLLYADGTIQHAGFVAREEVYSFLTHEGVGDMGSSPGYLGRHALVHGCVAVTGACIAIRAETFRELGGFDSAAFPIEGNDVDLCMRAQAQGLKVIYDPFATLYHLESKSRGFNTDPVRQARAEAASRLLWRRWGPQFSRDPGFNPHFDRLSRPFSRLRPPPSYAG</sequence>
<name>A0A172Y942_9CAUL</name>
<dbReference type="Pfam" id="PF00535">
    <property type="entry name" value="Glycos_transf_2"/>
    <property type="match status" value="1"/>
</dbReference>